<feature type="transmembrane region" description="Helical" evidence="7">
    <location>
        <begin position="433"/>
        <end position="453"/>
    </location>
</feature>
<evidence type="ECO:0000313" key="9">
    <source>
        <dbReference type="Proteomes" id="UP000094385"/>
    </source>
</evidence>
<evidence type="ECO:0000256" key="2">
    <source>
        <dbReference type="ARBA" id="ARBA00012543"/>
    </source>
</evidence>
<dbReference type="GO" id="GO:0016020">
    <property type="term" value="C:membrane"/>
    <property type="evidence" value="ECO:0007669"/>
    <property type="project" value="UniProtKB-SubCell"/>
</dbReference>
<dbReference type="GO" id="GO:0030428">
    <property type="term" value="C:cell septum"/>
    <property type="evidence" value="ECO:0007669"/>
    <property type="project" value="TreeGrafter"/>
</dbReference>
<dbReference type="InterPro" id="IPR029044">
    <property type="entry name" value="Nucleotide-diphossugar_trans"/>
</dbReference>
<evidence type="ECO:0000256" key="5">
    <source>
        <dbReference type="ARBA" id="ARBA00022989"/>
    </source>
</evidence>
<evidence type="ECO:0000256" key="4">
    <source>
        <dbReference type="ARBA" id="ARBA00022692"/>
    </source>
</evidence>
<comment type="subcellular location">
    <subcellularLocation>
        <location evidence="1">Membrane</location>
        <topology evidence="1">Multi-pass membrane protein</topology>
    </subcellularLocation>
</comment>
<feature type="transmembrane region" description="Helical" evidence="7">
    <location>
        <begin position="385"/>
        <end position="402"/>
    </location>
</feature>
<dbReference type="STRING" id="675824.A0A1E3QEB6"/>
<dbReference type="GO" id="GO:0004100">
    <property type="term" value="F:chitin synthase activity"/>
    <property type="evidence" value="ECO:0007669"/>
    <property type="project" value="UniProtKB-EC"/>
</dbReference>
<dbReference type="Pfam" id="PF03142">
    <property type="entry name" value="Chitin_synth_2"/>
    <property type="match status" value="1"/>
</dbReference>
<dbReference type="PANTHER" id="PTHR22914:SF46">
    <property type="entry name" value="CHITIN SYNTHASE"/>
    <property type="match status" value="1"/>
</dbReference>
<organism evidence="8 9">
    <name type="scientific">Lipomyces starkeyi NRRL Y-11557</name>
    <dbReference type="NCBI Taxonomy" id="675824"/>
    <lineage>
        <taxon>Eukaryota</taxon>
        <taxon>Fungi</taxon>
        <taxon>Dikarya</taxon>
        <taxon>Ascomycota</taxon>
        <taxon>Saccharomycotina</taxon>
        <taxon>Lipomycetes</taxon>
        <taxon>Lipomycetales</taxon>
        <taxon>Lipomycetaceae</taxon>
        <taxon>Lipomyces</taxon>
    </lineage>
</organism>
<protein>
    <recommendedName>
        <fullName evidence="2">chitin synthase</fullName>
        <ecNumber evidence="2">2.4.1.16</ecNumber>
    </recommendedName>
</protein>
<dbReference type="PANTHER" id="PTHR22914">
    <property type="entry name" value="CHITIN SYNTHASE"/>
    <property type="match status" value="1"/>
</dbReference>
<dbReference type="GO" id="GO:0071944">
    <property type="term" value="C:cell periphery"/>
    <property type="evidence" value="ECO:0007669"/>
    <property type="project" value="TreeGrafter"/>
</dbReference>
<feature type="transmembrane region" description="Helical" evidence="7">
    <location>
        <begin position="408"/>
        <end position="426"/>
    </location>
</feature>
<gene>
    <name evidence="8" type="ORF">LIPSTDRAFT_78301</name>
</gene>
<keyword evidence="3" id="KW-0808">Transferase</keyword>
<keyword evidence="5 7" id="KW-1133">Transmembrane helix</keyword>
<evidence type="ECO:0000256" key="1">
    <source>
        <dbReference type="ARBA" id="ARBA00004141"/>
    </source>
</evidence>
<reference evidence="8 9" key="1">
    <citation type="journal article" date="2016" name="Proc. Natl. Acad. Sci. U.S.A.">
        <title>Comparative genomics of biotechnologically important yeasts.</title>
        <authorList>
            <person name="Riley R."/>
            <person name="Haridas S."/>
            <person name="Wolfe K.H."/>
            <person name="Lopes M.R."/>
            <person name="Hittinger C.T."/>
            <person name="Goeker M."/>
            <person name="Salamov A.A."/>
            <person name="Wisecaver J.H."/>
            <person name="Long T.M."/>
            <person name="Calvey C.H."/>
            <person name="Aerts A.L."/>
            <person name="Barry K.W."/>
            <person name="Choi C."/>
            <person name="Clum A."/>
            <person name="Coughlan A.Y."/>
            <person name="Deshpande S."/>
            <person name="Douglass A.P."/>
            <person name="Hanson S.J."/>
            <person name="Klenk H.-P."/>
            <person name="LaButti K.M."/>
            <person name="Lapidus A."/>
            <person name="Lindquist E.A."/>
            <person name="Lipzen A.M."/>
            <person name="Meier-Kolthoff J.P."/>
            <person name="Ohm R.A."/>
            <person name="Otillar R.P."/>
            <person name="Pangilinan J.L."/>
            <person name="Peng Y."/>
            <person name="Rokas A."/>
            <person name="Rosa C.A."/>
            <person name="Scheuner C."/>
            <person name="Sibirny A.A."/>
            <person name="Slot J.C."/>
            <person name="Stielow J.B."/>
            <person name="Sun H."/>
            <person name="Kurtzman C.P."/>
            <person name="Blackwell M."/>
            <person name="Grigoriev I.V."/>
            <person name="Jeffries T.W."/>
        </authorList>
    </citation>
    <scope>NUCLEOTIDE SEQUENCE [LARGE SCALE GENOMIC DNA]</scope>
    <source>
        <strain evidence="8 9">NRRL Y-11557</strain>
    </source>
</reference>
<sequence length="530" mass="60391">MVVTIPLPPQFRGYFPPYLTNSFQMFACVTFSILMAVPWLFCIYHLVKHNIGKAPRIKEALNEETAPKVVVVMPCYHEIPEVLMHAIDSACDSDYPKSCLHLFVSFDGSDIDELYLSTLSSLGVKLPLKEYPISIDLDYRGCRVTVSRFVHGGKRHCQKKSFKLLDKIYTKYLLARDDLFILFIDSDIILDKFCIQNFVYEMQLKNAAKEPSKRDPDMLAMTGVITCTAEKRTFLTILQDVEYVHGQLFERAVESTCGSVTCLPGALTMLRYSAFRNMAKYYFSDEAEHAEDMFDFGKCHLGEDRWLTHLFMLGARNRYQIQLCTGAFCKTEAVLTYRSLMKQRRRWFLGFVTNEACMLTDIRLWKLYPMLCIVRFMQNTIRTTALLFLVMAVSVATGTQTITQLPLAFMGVSFGLNWVMMLFFGIRLHRLKAWLYPVMFVLNPFFSFAYMVYGVFTAGQRTWGGPRADKAGDDEETGKFDADEVCDPVDVVAREKAVGVVAVAAAAEVCKRKRLTIHPNDSVVGKFAAP</sequence>
<evidence type="ECO:0000256" key="7">
    <source>
        <dbReference type="SAM" id="Phobius"/>
    </source>
</evidence>
<dbReference type="InterPro" id="IPR004835">
    <property type="entry name" value="Chitin_synth"/>
</dbReference>
<name>A0A1E3QEB6_LIPST</name>
<dbReference type="Gene3D" id="3.90.550.10">
    <property type="entry name" value="Spore Coat Polysaccharide Biosynthesis Protein SpsA, Chain A"/>
    <property type="match status" value="1"/>
</dbReference>
<dbReference type="AlphaFoldDB" id="A0A1E3QEB6"/>
<feature type="non-terminal residue" evidence="8">
    <location>
        <position position="530"/>
    </location>
</feature>
<dbReference type="OrthoDB" id="5321960at2759"/>
<dbReference type="EC" id="2.4.1.16" evidence="2"/>
<evidence type="ECO:0000256" key="3">
    <source>
        <dbReference type="ARBA" id="ARBA00022676"/>
    </source>
</evidence>
<keyword evidence="3" id="KW-0328">Glycosyltransferase</keyword>
<dbReference type="GO" id="GO:0006031">
    <property type="term" value="P:chitin biosynthetic process"/>
    <property type="evidence" value="ECO:0007669"/>
    <property type="project" value="TreeGrafter"/>
</dbReference>
<keyword evidence="9" id="KW-1185">Reference proteome</keyword>
<feature type="transmembrane region" description="Helical" evidence="7">
    <location>
        <begin position="23"/>
        <end position="47"/>
    </location>
</feature>
<accession>A0A1E3QEB6</accession>
<dbReference type="Proteomes" id="UP000094385">
    <property type="component" value="Unassembled WGS sequence"/>
</dbReference>
<dbReference type="SUPFAM" id="SSF53448">
    <property type="entry name" value="Nucleotide-diphospho-sugar transferases"/>
    <property type="match status" value="1"/>
</dbReference>
<evidence type="ECO:0000256" key="6">
    <source>
        <dbReference type="ARBA" id="ARBA00023136"/>
    </source>
</evidence>
<keyword evidence="4 7" id="KW-0812">Transmembrane</keyword>
<keyword evidence="6 7" id="KW-0472">Membrane</keyword>
<evidence type="ECO:0000313" key="8">
    <source>
        <dbReference type="EMBL" id="ODQ75442.1"/>
    </source>
</evidence>
<proteinExistence type="predicted"/>
<dbReference type="EMBL" id="KV454290">
    <property type="protein sequence ID" value="ODQ75442.1"/>
    <property type="molecule type" value="Genomic_DNA"/>
</dbReference>